<keyword evidence="6" id="KW-1185">Reference proteome</keyword>
<dbReference type="InterPro" id="IPR009003">
    <property type="entry name" value="Peptidase_S1_PA"/>
</dbReference>
<evidence type="ECO:0000313" key="6">
    <source>
        <dbReference type="Proteomes" id="UP000195667"/>
    </source>
</evidence>
<dbReference type="SUPFAM" id="SSF50494">
    <property type="entry name" value="Trypsin-like serine proteases"/>
    <property type="match status" value="1"/>
</dbReference>
<dbReference type="InterPro" id="IPR043504">
    <property type="entry name" value="Peptidase_S1_PA_chymotrypsin"/>
</dbReference>
<keyword evidence="2" id="KW-0645">Protease</keyword>
<gene>
    <name evidence="5" type="ORF">CRENPOLYSF1_1100014</name>
</gene>
<dbReference type="InterPro" id="IPR051201">
    <property type="entry name" value="Chloro_Bact_Ser_Proteases"/>
</dbReference>
<dbReference type="GO" id="GO:0008233">
    <property type="term" value="F:peptidase activity"/>
    <property type="evidence" value="ECO:0007669"/>
    <property type="project" value="UniProtKB-KW"/>
</dbReference>
<evidence type="ECO:0000313" key="5">
    <source>
        <dbReference type="EMBL" id="SJM89412.1"/>
    </source>
</evidence>
<dbReference type="Gene3D" id="2.40.10.10">
    <property type="entry name" value="Trypsin-like serine proteases"/>
    <property type="match status" value="2"/>
</dbReference>
<feature type="chain" id="PRO_5011983486" evidence="4">
    <location>
        <begin position="22"/>
        <end position="265"/>
    </location>
</feature>
<dbReference type="Proteomes" id="UP000195667">
    <property type="component" value="Unassembled WGS sequence"/>
</dbReference>
<name>A0A1R4GZM7_9GAMM</name>
<evidence type="ECO:0000256" key="2">
    <source>
        <dbReference type="ARBA" id="ARBA00022670"/>
    </source>
</evidence>
<keyword evidence="4" id="KW-0732">Signal</keyword>
<evidence type="ECO:0000256" key="3">
    <source>
        <dbReference type="ARBA" id="ARBA00022801"/>
    </source>
</evidence>
<dbReference type="OrthoDB" id="212300at2"/>
<proteinExistence type="inferred from homology"/>
<organism evidence="5 6">
    <name type="scientific">Crenothrix polyspora</name>
    <dbReference type="NCBI Taxonomy" id="360316"/>
    <lineage>
        <taxon>Bacteria</taxon>
        <taxon>Pseudomonadati</taxon>
        <taxon>Pseudomonadota</taxon>
        <taxon>Gammaproteobacteria</taxon>
        <taxon>Methylococcales</taxon>
        <taxon>Crenotrichaceae</taxon>
        <taxon>Crenothrix</taxon>
    </lineage>
</organism>
<keyword evidence="3" id="KW-0378">Hydrolase</keyword>
<evidence type="ECO:0000256" key="1">
    <source>
        <dbReference type="ARBA" id="ARBA00010541"/>
    </source>
</evidence>
<dbReference type="AlphaFoldDB" id="A0A1R4GZM7"/>
<protein>
    <submittedName>
        <fullName evidence="5">Peptidase S1 and S6, chymotrypsin/Hap</fullName>
    </submittedName>
</protein>
<comment type="similarity">
    <text evidence="1">Belongs to the peptidase S1C family.</text>
</comment>
<sequence length="265" mass="28445">MKKSRCLALQLSLIISGIIMAVFIPAQAQAEVSVLPSVLVKIKPSIVAVGTFMTKRSPRAQFLGTGFAVRDGSLVVTNAHVVASAVDTEHKEELAVFYRLADVEKSVLAKLVALDSVHDVAILKLQDAKLPPLTLGKASTVQEGQQYAFTGYPMGMVLGLYPVTHRGIVSAISPNIIPVLSASQITPKLLKNLQQPYNVFQLDATAYPGNSGSPLYNSETGEVVGIVNKVFVQESKESALSKPSGISYAVPVEYIEKLLNEKNLK</sequence>
<dbReference type="PANTHER" id="PTHR43343">
    <property type="entry name" value="PEPTIDASE S12"/>
    <property type="match status" value="1"/>
</dbReference>
<dbReference type="EMBL" id="FUKI01000014">
    <property type="protein sequence ID" value="SJM89412.1"/>
    <property type="molecule type" value="Genomic_DNA"/>
</dbReference>
<dbReference type="GO" id="GO:0006508">
    <property type="term" value="P:proteolysis"/>
    <property type="evidence" value="ECO:0007669"/>
    <property type="project" value="UniProtKB-KW"/>
</dbReference>
<evidence type="ECO:0000256" key="4">
    <source>
        <dbReference type="SAM" id="SignalP"/>
    </source>
</evidence>
<dbReference type="Pfam" id="PF13365">
    <property type="entry name" value="Trypsin_2"/>
    <property type="match status" value="1"/>
</dbReference>
<accession>A0A1R4GZM7</accession>
<feature type="signal peptide" evidence="4">
    <location>
        <begin position="1"/>
        <end position="21"/>
    </location>
</feature>
<dbReference type="PANTHER" id="PTHR43343:SF3">
    <property type="entry name" value="PROTEASE DO-LIKE 8, CHLOROPLASTIC"/>
    <property type="match status" value="1"/>
</dbReference>
<reference evidence="6" key="1">
    <citation type="submission" date="2017-02" db="EMBL/GenBank/DDBJ databases">
        <authorList>
            <person name="Daims H."/>
        </authorList>
    </citation>
    <scope>NUCLEOTIDE SEQUENCE [LARGE SCALE GENOMIC DNA]</scope>
</reference>